<protein>
    <submittedName>
        <fullName evidence="2">Uncharacterized protein</fullName>
    </submittedName>
</protein>
<dbReference type="EMBL" id="CADCWE010000152">
    <property type="protein sequence ID" value="CAA9545353.1"/>
    <property type="molecule type" value="Genomic_DNA"/>
</dbReference>
<evidence type="ECO:0000256" key="1">
    <source>
        <dbReference type="SAM" id="MobiDB-lite"/>
    </source>
</evidence>
<sequence>MQYSIFTGSVAGVGSVIGTILRCRPNRSAPDGTGVAPVANAVPRRGGGSW</sequence>
<proteinExistence type="predicted"/>
<feature type="region of interest" description="Disordered" evidence="1">
    <location>
        <begin position="28"/>
        <end position="50"/>
    </location>
</feature>
<dbReference type="AlphaFoldDB" id="A0A6J4UDG7"/>
<name>A0A6J4UDG7_9BACT</name>
<organism evidence="2">
    <name type="scientific">uncultured Thermomicrobiales bacterium</name>
    <dbReference type="NCBI Taxonomy" id="1645740"/>
    <lineage>
        <taxon>Bacteria</taxon>
        <taxon>Pseudomonadati</taxon>
        <taxon>Thermomicrobiota</taxon>
        <taxon>Thermomicrobia</taxon>
        <taxon>Thermomicrobiales</taxon>
        <taxon>environmental samples</taxon>
    </lineage>
</organism>
<reference evidence="2" key="1">
    <citation type="submission" date="2020-02" db="EMBL/GenBank/DDBJ databases">
        <authorList>
            <person name="Meier V. D."/>
        </authorList>
    </citation>
    <scope>NUCLEOTIDE SEQUENCE</scope>
    <source>
        <strain evidence="2">AVDCRST_MAG73</strain>
    </source>
</reference>
<gene>
    <name evidence="2" type="ORF">AVDCRST_MAG73-2359</name>
</gene>
<accession>A0A6J4UDG7</accession>
<evidence type="ECO:0000313" key="2">
    <source>
        <dbReference type="EMBL" id="CAA9545353.1"/>
    </source>
</evidence>